<dbReference type="Pfam" id="PF12796">
    <property type="entry name" value="Ank_2"/>
    <property type="match status" value="1"/>
</dbReference>
<dbReference type="SMART" id="SM00248">
    <property type="entry name" value="ANK"/>
    <property type="match status" value="4"/>
</dbReference>
<dbReference type="Proteomes" id="UP000001554">
    <property type="component" value="Chromosome 6"/>
</dbReference>
<dbReference type="OMA" id="FRKGDHE"/>
<keyword evidence="3" id="KW-0547">Nucleotide-binding</keyword>
<gene>
    <name evidence="8" type="primary">LOC118417375</name>
</gene>
<comment type="cofactor">
    <cofactor evidence="1">
        <name>Mg(2+)</name>
        <dbReference type="ChEBI" id="CHEBI:18420"/>
    </cofactor>
</comment>
<protein>
    <submittedName>
        <fullName evidence="8">Death-associated protein kinase 1-like</fullName>
    </submittedName>
</protein>
<reference evidence="8" key="2">
    <citation type="submission" date="2025-08" db="UniProtKB">
        <authorList>
            <consortium name="RefSeq"/>
        </authorList>
    </citation>
    <scope>IDENTIFICATION</scope>
    <source>
        <strain evidence="8">S238N-H82</strain>
        <tissue evidence="8">Testes</tissue>
    </source>
</reference>
<dbReference type="RefSeq" id="XP_035678822.1">
    <property type="nucleotide sequence ID" value="XM_035822929.1"/>
</dbReference>
<dbReference type="InterPro" id="IPR039788">
    <property type="entry name" value="NOL4/NOL4L"/>
</dbReference>
<dbReference type="InterPro" id="IPR002110">
    <property type="entry name" value="Ankyrin_rpt"/>
</dbReference>
<dbReference type="PANTHER" id="PTHR12449">
    <property type="entry name" value="DEATH DOMAIN-CONTAINING PROTEIN"/>
    <property type="match status" value="1"/>
</dbReference>
<keyword evidence="4" id="KW-0040">ANK repeat</keyword>
<feature type="domain" description="Roc" evidence="6">
    <location>
        <begin position="183"/>
        <end position="377"/>
    </location>
</feature>
<dbReference type="Pfam" id="PF00023">
    <property type="entry name" value="Ank"/>
    <property type="match status" value="1"/>
</dbReference>
<dbReference type="Gene3D" id="3.40.50.300">
    <property type="entry name" value="P-loop containing nucleotide triphosphate hydrolases"/>
    <property type="match status" value="1"/>
</dbReference>
<evidence type="ECO:0000256" key="3">
    <source>
        <dbReference type="ARBA" id="ARBA00022741"/>
    </source>
</evidence>
<dbReference type="InterPro" id="IPR020859">
    <property type="entry name" value="ROC"/>
</dbReference>
<evidence type="ECO:0000313" key="7">
    <source>
        <dbReference type="Proteomes" id="UP000001554"/>
    </source>
</evidence>
<dbReference type="SMART" id="SM00114">
    <property type="entry name" value="CARD"/>
    <property type="match status" value="1"/>
</dbReference>
<accession>A0A9J7LA20</accession>
<name>A0A9J7LA20_BRAFL</name>
<dbReference type="OrthoDB" id="504170at2759"/>
<evidence type="ECO:0000259" key="5">
    <source>
        <dbReference type="PROSITE" id="PS50209"/>
    </source>
</evidence>
<evidence type="ECO:0000256" key="2">
    <source>
        <dbReference type="ARBA" id="ARBA00022737"/>
    </source>
</evidence>
<reference evidence="7" key="1">
    <citation type="journal article" date="2020" name="Nat. Ecol. Evol.">
        <title>Deeply conserved synteny resolves early events in vertebrate evolution.</title>
        <authorList>
            <person name="Simakov O."/>
            <person name="Marletaz F."/>
            <person name="Yue J.X."/>
            <person name="O'Connell B."/>
            <person name="Jenkins J."/>
            <person name="Brandt A."/>
            <person name="Calef R."/>
            <person name="Tung C.H."/>
            <person name="Huang T.K."/>
            <person name="Schmutz J."/>
            <person name="Satoh N."/>
            <person name="Yu J.K."/>
            <person name="Putnam N.H."/>
            <person name="Green R.E."/>
            <person name="Rokhsar D.S."/>
        </authorList>
    </citation>
    <scope>NUCLEOTIDE SEQUENCE [LARGE SCALE GENOMIC DNA]</scope>
    <source>
        <strain evidence="7">S238N-H82</strain>
    </source>
</reference>
<dbReference type="Pfam" id="PF08477">
    <property type="entry name" value="Roc"/>
    <property type="match status" value="1"/>
</dbReference>
<dbReference type="AlphaFoldDB" id="A0A9J7LA20"/>
<feature type="repeat" description="ANK" evidence="4">
    <location>
        <begin position="46"/>
        <end position="78"/>
    </location>
</feature>
<proteinExistence type="predicted"/>
<dbReference type="GO" id="GO:0042981">
    <property type="term" value="P:regulation of apoptotic process"/>
    <property type="evidence" value="ECO:0007669"/>
    <property type="project" value="InterPro"/>
</dbReference>
<dbReference type="KEGG" id="bfo:118417375"/>
<dbReference type="PROSITE" id="PS50088">
    <property type="entry name" value="ANK_REPEAT"/>
    <property type="match status" value="3"/>
</dbReference>
<dbReference type="InterPro" id="IPR011029">
    <property type="entry name" value="DEATH-like_dom_sf"/>
</dbReference>
<dbReference type="Gene3D" id="1.10.533.10">
    <property type="entry name" value="Death Domain, Fas"/>
    <property type="match status" value="1"/>
</dbReference>
<dbReference type="PANTHER" id="PTHR12449:SF18">
    <property type="entry name" value="DEATH DOMAIN-CONTAINING PROTEIN"/>
    <property type="match status" value="1"/>
</dbReference>
<keyword evidence="2" id="KW-0677">Repeat</keyword>
<dbReference type="Gene3D" id="1.25.40.20">
    <property type="entry name" value="Ankyrin repeat-containing domain"/>
    <property type="match status" value="1"/>
</dbReference>
<dbReference type="Pfam" id="PF00619">
    <property type="entry name" value="CARD"/>
    <property type="match status" value="1"/>
</dbReference>
<dbReference type="InterPro" id="IPR001315">
    <property type="entry name" value="CARD"/>
</dbReference>
<dbReference type="CDD" id="cd01671">
    <property type="entry name" value="CARD"/>
    <property type="match status" value="1"/>
</dbReference>
<evidence type="ECO:0000256" key="1">
    <source>
        <dbReference type="ARBA" id="ARBA00001946"/>
    </source>
</evidence>
<evidence type="ECO:0000256" key="4">
    <source>
        <dbReference type="PROSITE-ProRule" id="PRU00023"/>
    </source>
</evidence>
<dbReference type="PRINTS" id="PR01415">
    <property type="entry name" value="ANKYRIN"/>
</dbReference>
<dbReference type="SUPFAM" id="SSF48403">
    <property type="entry name" value="Ankyrin repeat"/>
    <property type="match status" value="1"/>
</dbReference>
<dbReference type="InterPro" id="IPR036770">
    <property type="entry name" value="Ankyrin_rpt-contain_sf"/>
</dbReference>
<feature type="repeat" description="ANK" evidence="4">
    <location>
        <begin position="79"/>
        <end position="111"/>
    </location>
</feature>
<dbReference type="SUPFAM" id="SSF52540">
    <property type="entry name" value="P-loop containing nucleoside triphosphate hydrolases"/>
    <property type="match status" value="1"/>
</dbReference>
<dbReference type="PROSITE" id="PS50209">
    <property type="entry name" value="CARD"/>
    <property type="match status" value="1"/>
</dbReference>
<feature type="repeat" description="ANK" evidence="4">
    <location>
        <begin position="112"/>
        <end position="144"/>
    </location>
</feature>
<keyword evidence="7" id="KW-1185">Reference proteome</keyword>
<dbReference type="PROSITE" id="PS50297">
    <property type="entry name" value="ANK_REP_REGION"/>
    <property type="match status" value="3"/>
</dbReference>
<dbReference type="GeneID" id="118417375"/>
<dbReference type="Gene3D" id="3.30.70.1390">
    <property type="entry name" value="ROC domain from the Parkinson's disease-associated leucine-rich repeat kinase 2"/>
    <property type="match status" value="1"/>
</dbReference>
<sequence>MAEAGPEEMDLYTFFTAVEEGDVQTVRRGLEAGVDVNVKRRWGDWSDQTPLHVASRYGRTELAELLIEHKAEVDARGELQSTPLHRAALMGHTGTCELLIRHGADVMARDELQETPLHRAAAGGHTGTCELLIRHGADVMARTKVGRTPADAAEDRRTRRVLKNREKEVIQEKSYHELLQKSGGVKVNRCKVFVFGMAETGKSTLKESLQRGRVAALLQGLWSSQEEPHDPTPGVDVGTFHIPGVGEVSLWDFAGQAEYAVTHSMFMDAENTVFIVLYNIMDDSEEQERQLHWWLSFIKSCNPNRQPDVILVASHADQLQVRDRGQRQAAHLLHLMTSEFKDHLHISDEVFLMNCKETLTPEMDRLKKLLASMRTEMFERQRQMPKLCGEITKHLFSWCKKKCSPKCPVLRWPDYVEAVKEIDPHVDEEFLLKSTRHLHRLGEVIFSCPSASDPIIVLKPNWLCTDVIGPMMAPVNFPIPRPERTSEDYVTRAEIQRVFQDVADVDLLITLLQEFQLCHSYDGQTFIFPGLLTQTMPPDKWQPTLEPKVVYFGKQVQCADSTDMFSSGFFPRVQTRLMRELENRPLLWRDGAKCWDLNVEGLIKLSPDGRAVTICVRSVQGDKGQCGKMLQQLENIIADVLDECSPGTGTVEKVLSARALKEHREEFYSYGKEEISKATTEGGAISHPTLGFTEQVSDLLCREDEDPLTRNRPELVQALRHVEPILDHLQARDILTVEECDSIRANRTLRDKARELLDTLGRKGKSAWEVFKKVLVEVNPYAAELVL</sequence>
<evidence type="ECO:0000313" key="8">
    <source>
        <dbReference type="RefSeq" id="XP_035678822.1"/>
    </source>
</evidence>
<dbReference type="InterPro" id="IPR027417">
    <property type="entry name" value="P-loop_NTPase"/>
</dbReference>
<feature type="domain" description="CARD" evidence="5">
    <location>
        <begin position="700"/>
        <end position="787"/>
    </location>
</feature>
<dbReference type="PROSITE" id="PS51424">
    <property type="entry name" value="ROC"/>
    <property type="match status" value="1"/>
</dbReference>
<evidence type="ECO:0000259" key="6">
    <source>
        <dbReference type="PROSITE" id="PS51424"/>
    </source>
</evidence>
<organism evidence="7 8">
    <name type="scientific">Branchiostoma floridae</name>
    <name type="common">Florida lancelet</name>
    <name type="synonym">Amphioxus</name>
    <dbReference type="NCBI Taxonomy" id="7739"/>
    <lineage>
        <taxon>Eukaryota</taxon>
        <taxon>Metazoa</taxon>
        <taxon>Chordata</taxon>
        <taxon>Cephalochordata</taxon>
        <taxon>Leptocardii</taxon>
        <taxon>Amphioxiformes</taxon>
        <taxon>Branchiostomatidae</taxon>
        <taxon>Branchiostoma</taxon>
    </lineage>
</organism>
<dbReference type="SUPFAM" id="SSF47986">
    <property type="entry name" value="DEATH domain"/>
    <property type="match status" value="1"/>
</dbReference>
<dbReference type="GO" id="GO:0000166">
    <property type="term" value="F:nucleotide binding"/>
    <property type="evidence" value="ECO:0007669"/>
    <property type="project" value="UniProtKB-KW"/>
</dbReference>